<comment type="caution">
    <text evidence="1">The sequence shown here is derived from an EMBL/GenBank/DDBJ whole genome shotgun (WGS) entry which is preliminary data.</text>
</comment>
<reference evidence="1" key="1">
    <citation type="submission" date="2022-07" db="EMBL/GenBank/DDBJ databases">
        <title>Phylogenomic reconstructions and comparative analyses of Kickxellomycotina fungi.</title>
        <authorList>
            <person name="Reynolds N.K."/>
            <person name="Stajich J.E."/>
            <person name="Barry K."/>
            <person name="Grigoriev I.V."/>
            <person name="Crous P."/>
            <person name="Smith M.E."/>
        </authorList>
    </citation>
    <scope>NUCLEOTIDE SEQUENCE</scope>
    <source>
        <strain evidence="1">BCRC 34191</strain>
    </source>
</reference>
<gene>
    <name evidence="1" type="primary">SMP3</name>
    <name evidence="1" type="ORF">GGI18_002476</name>
</gene>
<evidence type="ECO:0000313" key="1">
    <source>
        <dbReference type="EMBL" id="KAJ2789316.1"/>
    </source>
</evidence>
<dbReference type="EMBL" id="JANBUK010000611">
    <property type="protein sequence ID" value="KAJ2789316.1"/>
    <property type="molecule type" value="Genomic_DNA"/>
</dbReference>
<sequence>MHRFYSRLLYAGLLVARILFSVLPSYIHPDEFFQSSEIAASDILKVTGHRTWEFSSQAPVRSIVPIYLYAGTPMFILSFFSVTPWTLFYGSRIFMALLSFVVDLSVYRVVGKRKWTMLLLASSYCLVLFHVHTFSNAFASVVLSVCFLLLKRVESGGGCFLLGVGLALGSFTHIAFPMFAWPLGLACLAALVSALRSGSLTTRGLVLRVAGLAAGGVLTALGLVVADSLYYGSLRWNGAEFPYVSGSLTFTVLNNLSYNSQHDNLAAHGIQPRYLHALVNMPLLFGPLYILALVKLWVFLRSDKQGTGYVGMAAAGSVMSGVVLLSLAPHQEARFLLPALPGLAIGIGRWQYLASRYFWWMWITFNGALFIVFSMHQAGVVPVVVYLSESVWTHAQCRYTGTDALCRQGGVLGTELTTRVYLVSTYLAPRHLLAQPVDRSMARARVDLVDLVGLETEEIRDILGGSVHVNETLVRSSQNELVFRRTTDTHYERTLLVMPGSVDVGHIAAANYRLVPVFSYAPHVNFDHMAETLKNPLSSSRLNNNDAPDDGSTTDMQPGSTRRERNKQRAQRRRERETSVERAQRREIERLRAAARRHNETPEEREIRRLNGRMRAMRRRENETEDERQRRRELNRIRMAERRRTLKHAAGSEEEADDPAYLRMASAPDYADMQSTSAGARRECLGFTHPREFPFRVPPDSRVSEGLSERPSGTFPASCEPRADQDAMSQAFSSLNMAIQPDMSMLFQQGRLMNMPQPAVFTPPANNMNLGSQIPVFAHANPMPFHLPRQPAAAPAAPIVQQRFRPPRPHVRQPVLGESSNARQSLLGHAAAYPILSGQSLTSMPPPRPTPRPGTDPESQPTPEPQQPPGTGYFYYLP</sequence>
<name>A0ACC1KFS4_9FUNG</name>
<keyword evidence="1" id="KW-0328">Glycosyltransferase</keyword>
<accession>A0ACC1KFS4</accession>
<proteinExistence type="predicted"/>
<organism evidence="1 2">
    <name type="scientific">Coemansia linderi</name>
    <dbReference type="NCBI Taxonomy" id="2663919"/>
    <lineage>
        <taxon>Eukaryota</taxon>
        <taxon>Fungi</taxon>
        <taxon>Fungi incertae sedis</taxon>
        <taxon>Zoopagomycota</taxon>
        <taxon>Kickxellomycotina</taxon>
        <taxon>Kickxellomycetes</taxon>
        <taxon>Kickxellales</taxon>
        <taxon>Kickxellaceae</taxon>
        <taxon>Coemansia</taxon>
    </lineage>
</organism>
<evidence type="ECO:0000313" key="2">
    <source>
        <dbReference type="Proteomes" id="UP001140066"/>
    </source>
</evidence>
<dbReference type="Proteomes" id="UP001140066">
    <property type="component" value="Unassembled WGS sequence"/>
</dbReference>
<keyword evidence="1" id="KW-0808">Transferase</keyword>
<protein>
    <submittedName>
        <fullName evidence="1">Alpha 1,2 mannosyltransferase</fullName>
    </submittedName>
</protein>
<keyword evidence="2" id="KW-1185">Reference proteome</keyword>